<dbReference type="SUPFAM" id="SSF55753">
    <property type="entry name" value="Actin depolymerizing proteins"/>
    <property type="match status" value="1"/>
</dbReference>
<dbReference type="InterPro" id="IPR011171">
    <property type="entry name" value="GMF"/>
</dbReference>
<reference evidence="3 4" key="1">
    <citation type="submission" date="2024-02" db="EMBL/GenBank/DDBJ databases">
        <authorList>
            <person name="Daric V."/>
            <person name="Darras S."/>
        </authorList>
    </citation>
    <scope>NUCLEOTIDE SEQUENCE [LARGE SCALE GENOMIC DNA]</scope>
</reference>
<dbReference type="EMBL" id="CAWYQH010000068">
    <property type="protein sequence ID" value="CAK8679745.1"/>
    <property type="molecule type" value="Genomic_DNA"/>
</dbReference>
<gene>
    <name evidence="3" type="ORF">CVLEPA_LOCUS9997</name>
</gene>
<dbReference type="InterPro" id="IPR002108">
    <property type="entry name" value="ADF-H"/>
</dbReference>
<comment type="similarity">
    <text evidence="1">Belongs to the actin-binding proteins ADF family. GMF subfamily.</text>
</comment>
<dbReference type="Proteomes" id="UP001642483">
    <property type="component" value="Unassembled WGS sequence"/>
</dbReference>
<dbReference type="PROSITE" id="PS51263">
    <property type="entry name" value="ADF_H"/>
    <property type="match status" value="1"/>
</dbReference>
<evidence type="ECO:0000259" key="2">
    <source>
        <dbReference type="PROSITE" id="PS51263"/>
    </source>
</evidence>
<evidence type="ECO:0000313" key="3">
    <source>
        <dbReference type="EMBL" id="CAK8679745.1"/>
    </source>
</evidence>
<accession>A0ABP0FJ93</accession>
<name>A0ABP0FJ93_CLALP</name>
<organism evidence="3 4">
    <name type="scientific">Clavelina lepadiformis</name>
    <name type="common">Light-bulb sea squirt</name>
    <name type="synonym">Ascidia lepadiformis</name>
    <dbReference type="NCBI Taxonomy" id="159417"/>
    <lineage>
        <taxon>Eukaryota</taxon>
        <taxon>Metazoa</taxon>
        <taxon>Chordata</taxon>
        <taxon>Tunicata</taxon>
        <taxon>Ascidiacea</taxon>
        <taxon>Aplousobranchia</taxon>
        <taxon>Clavelinidae</taxon>
        <taxon>Clavelina</taxon>
    </lineage>
</organism>
<evidence type="ECO:0000256" key="1">
    <source>
        <dbReference type="ARBA" id="ARBA00010055"/>
    </source>
</evidence>
<comment type="caution">
    <text evidence="3">The sequence shown here is derived from an EMBL/GenBank/DDBJ whole genome shotgun (WGS) entry which is preliminary data.</text>
</comment>
<keyword evidence="4" id="KW-1185">Reference proteome</keyword>
<protein>
    <recommendedName>
        <fullName evidence="2">ADF-H domain-containing protein</fullName>
    </recommendedName>
</protein>
<proteinExistence type="inferred from homology"/>
<dbReference type="InterPro" id="IPR029006">
    <property type="entry name" value="ADF-H/Gelsolin-like_dom_sf"/>
</dbReference>
<dbReference type="PANTHER" id="PTHR11249">
    <property type="entry name" value="GLIAL FACTOR NATURATION FACTOR"/>
    <property type="match status" value="1"/>
</dbReference>
<evidence type="ECO:0000313" key="4">
    <source>
        <dbReference type="Proteomes" id="UP001642483"/>
    </source>
</evidence>
<dbReference type="PANTHER" id="PTHR11249:SF2">
    <property type="entry name" value="GLIA MATURATION FACTOR"/>
    <property type="match status" value="1"/>
</dbReference>
<dbReference type="Pfam" id="PF00241">
    <property type="entry name" value="Cofilin_ADF"/>
    <property type="match status" value="1"/>
</dbReference>
<sequence>MYSYVQKYDDGRVSYPFCLIWFCPEGCEPEVGMIYTGSKMNVVSMSGATKVFKIREKEMLTKDWLEEQIKSSR</sequence>
<dbReference type="Gene3D" id="3.40.20.10">
    <property type="entry name" value="Severin"/>
    <property type="match status" value="1"/>
</dbReference>
<feature type="domain" description="ADF-H" evidence="2">
    <location>
        <begin position="1"/>
        <end position="70"/>
    </location>
</feature>